<dbReference type="InterPro" id="IPR041649">
    <property type="entry name" value="NepR"/>
</dbReference>
<evidence type="ECO:0000313" key="3">
    <source>
        <dbReference type="EMBL" id="SDY34495.1"/>
    </source>
</evidence>
<dbReference type="Proteomes" id="UP000199286">
    <property type="component" value="Unassembled WGS sequence"/>
</dbReference>
<feature type="domain" description="Anti-sigma factor NepR" evidence="2">
    <location>
        <begin position="24"/>
        <end position="55"/>
    </location>
</feature>
<protein>
    <recommendedName>
        <fullName evidence="2">Anti-sigma factor NepR domain-containing protein</fullName>
    </recommendedName>
</protein>
<dbReference type="Pfam" id="PF18557">
    <property type="entry name" value="NepR"/>
    <property type="match status" value="1"/>
</dbReference>
<dbReference type="STRING" id="321339.SAMN05444340_10636"/>
<organism evidence="3 4">
    <name type="scientific">Citreimonas salinaria</name>
    <dbReference type="NCBI Taxonomy" id="321339"/>
    <lineage>
        <taxon>Bacteria</taxon>
        <taxon>Pseudomonadati</taxon>
        <taxon>Pseudomonadota</taxon>
        <taxon>Alphaproteobacteria</taxon>
        <taxon>Rhodobacterales</taxon>
        <taxon>Roseobacteraceae</taxon>
        <taxon>Citreimonas</taxon>
    </lineage>
</organism>
<evidence type="ECO:0000256" key="1">
    <source>
        <dbReference type="SAM" id="MobiDB-lite"/>
    </source>
</evidence>
<feature type="region of interest" description="Disordered" evidence="1">
    <location>
        <begin position="1"/>
        <end position="22"/>
    </location>
</feature>
<reference evidence="3 4" key="1">
    <citation type="submission" date="2016-10" db="EMBL/GenBank/DDBJ databases">
        <authorList>
            <person name="de Groot N.N."/>
        </authorList>
    </citation>
    <scope>NUCLEOTIDE SEQUENCE [LARGE SCALE GENOMIC DNA]</scope>
    <source>
        <strain evidence="3 4">DSM 26880</strain>
    </source>
</reference>
<gene>
    <name evidence="3" type="ORF">SAMN05444340_10636</name>
</gene>
<dbReference type="AlphaFoldDB" id="A0A1H3J4H7"/>
<proteinExistence type="predicted"/>
<name>A0A1H3J4H7_9RHOB</name>
<sequence length="62" mass="7333">MELAFLMKEQDNGRAGRRHESDPINENLRRVYDGLIDDDVPDRFTDLLRRLREQDSKKDGDT</sequence>
<evidence type="ECO:0000259" key="2">
    <source>
        <dbReference type="Pfam" id="PF18557"/>
    </source>
</evidence>
<evidence type="ECO:0000313" key="4">
    <source>
        <dbReference type="Proteomes" id="UP000199286"/>
    </source>
</evidence>
<accession>A0A1H3J4H7</accession>
<keyword evidence="4" id="KW-1185">Reference proteome</keyword>
<dbReference type="EMBL" id="FNPF01000006">
    <property type="protein sequence ID" value="SDY34495.1"/>
    <property type="molecule type" value="Genomic_DNA"/>
</dbReference>
<feature type="compositionally biased region" description="Basic and acidic residues" evidence="1">
    <location>
        <begin position="8"/>
        <end position="22"/>
    </location>
</feature>